<proteinExistence type="predicted"/>
<evidence type="ECO:0000313" key="3">
    <source>
        <dbReference type="Proteomes" id="UP000799440"/>
    </source>
</evidence>
<evidence type="ECO:0000256" key="1">
    <source>
        <dbReference type="SAM" id="MobiDB-lite"/>
    </source>
</evidence>
<gene>
    <name evidence="2" type="ORF">M011DRAFT_128493</name>
</gene>
<reference evidence="2" key="1">
    <citation type="journal article" date="2020" name="Stud. Mycol.">
        <title>101 Dothideomycetes genomes: a test case for predicting lifestyles and emergence of pathogens.</title>
        <authorList>
            <person name="Haridas S."/>
            <person name="Albert R."/>
            <person name="Binder M."/>
            <person name="Bloem J."/>
            <person name="Labutti K."/>
            <person name="Salamov A."/>
            <person name="Andreopoulos B."/>
            <person name="Baker S."/>
            <person name="Barry K."/>
            <person name="Bills G."/>
            <person name="Bluhm B."/>
            <person name="Cannon C."/>
            <person name="Castanera R."/>
            <person name="Culley D."/>
            <person name="Daum C."/>
            <person name="Ezra D."/>
            <person name="Gonzalez J."/>
            <person name="Henrissat B."/>
            <person name="Kuo A."/>
            <person name="Liang C."/>
            <person name="Lipzen A."/>
            <person name="Lutzoni F."/>
            <person name="Magnuson J."/>
            <person name="Mondo S."/>
            <person name="Nolan M."/>
            <person name="Ohm R."/>
            <person name="Pangilinan J."/>
            <person name="Park H.-J."/>
            <person name="Ramirez L."/>
            <person name="Alfaro M."/>
            <person name="Sun H."/>
            <person name="Tritt A."/>
            <person name="Yoshinaga Y."/>
            <person name="Zwiers L.-H."/>
            <person name="Turgeon B."/>
            <person name="Goodwin S."/>
            <person name="Spatafora J."/>
            <person name="Crous P."/>
            <person name="Grigoriev I."/>
        </authorList>
    </citation>
    <scope>NUCLEOTIDE SEQUENCE</scope>
    <source>
        <strain evidence="2">CBS 119925</strain>
    </source>
</reference>
<sequence>MRRLRGWPATTGESWIQGTAARTGSSECIDGVAEVRGYPEVEKEGKASGECCLSRVRGVCLPRRSGGRSKQVGAAEGAKQSCSSVSTELDRIRPRPQTATPRSESAASLCKSALYGPWRRADAAVHYGFTQTASLRHCASQRGGKLGGAWLRCLYSVHLSTQIDGQLSRRDRNRVWGTEDARLWPLLPRSRDMMLLWRPFKTNACQPSRQVLGIPRLLFQ</sequence>
<dbReference type="AlphaFoldDB" id="A0A6A6V8B3"/>
<protein>
    <submittedName>
        <fullName evidence="2">Uncharacterized protein</fullName>
    </submittedName>
</protein>
<dbReference type="EMBL" id="MU006580">
    <property type="protein sequence ID" value="KAF2745964.1"/>
    <property type="molecule type" value="Genomic_DNA"/>
</dbReference>
<dbReference type="Proteomes" id="UP000799440">
    <property type="component" value="Unassembled WGS sequence"/>
</dbReference>
<accession>A0A6A6V8B3</accession>
<organism evidence="2 3">
    <name type="scientific">Sporormia fimetaria CBS 119925</name>
    <dbReference type="NCBI Taxonomy" id="1340428"/>
    <lineage>
        <taxon>Eukaryota</taxon>
        <taxon>Fungi</taxon>
        <taxon>Dikarya</taxon>
        <taxon>Ascomycota</taxon>
        <taxon>Pezizomycotina</taxon>
        <taxon>Dothideomycetes</taxon>
        <taxon>Pleosporomycetidae</taxon>
        <taxon>Pleosporales</taxon>
        <taxon>Sporormiaceae</taxon>
        <taxon>Sporormia</taxon>
    </lineage>
</organism>
<feature type="region of interest" description="Disordered" evidence="1">
    <location>
        <begin position="85"/>
        <end position="105"/>
    </location>
</feature>
<evidence type="ECO:0000313" key="2">
    <source>
        <dbReference type="EMBL" id="KAF2745964.1"/>
    </source>
</evidence>
<name>A0A6A6V8B3_9PLEO</name>
<keyword evidence="3" id="KW-1185">Reference proteome</keyword>